<evidence type="ECO:0000313" key="14">
    <source>
        <dbReference type="Proteomes" id="UP000794436"/>
    </source>
</evidence>
<dbReference type="OrthoDB" id="47475at2759"/>
<evidence type="ECO:0000256" key="5">
    <source>
        <dbReference type="ARBA" id="ARBA00022801"/>
    </source>
</evidence>
<dbReference type="GO" id="GO:0004843">
    <property type="term" value="F:cysteine-type deubiquitinase activity"/>
    <property type="evidence" value="ECO:0007669"/>
    <property type="project" value="UniProtKB-UniRule"/>
</dbReference>
<evidence type="ECO:0000256" key="2">
    <source>
        <dbReference type="ARBA" id="ARBA00004123"/>
    </source>
</evidence>
<gene>
    <name evidence="13" type="ORF">Poli38472_014093</name>
</gene>
<keyword evidence="5 10" id="KW-0378">Hydrolase</keyword>
<dbReference type="AlphaFoldDB" id="A0A8K1FL54"/>
<evidence type="ECO:0000256" key="10">
    <source>
        <dbReference type="RuleBase" id="RU366025"/>
    </source>
</evidence>
<evidence type="ECO:0000256" key="11">
    <source>
        <dbReference type="SAM" id="MobiDB-lite"/>
    </source>
</evidence>
<dbReference type="EC" id="3.4.19.12" evidence="10"/>
<keyword evidence="9" id="KW-0539">Nucleus</keyword>
<dbReference type="InterPro" id="IPR013083">
    <property type="entry name" value="Znf_RING/FYVE/PHD"/>
</dbReference>
<dbReference type="SUPFAM" id="SSF54001">
    <property type="entry name" value="Cysteine proteinases"/>
    <property type="match status" value="1"/>
</dbReference>
<feature type="region of interest" description="Disordered" evidence="11">
    <location>
        <begin position="163"/>
        <end position="183"/>
    </location>
</feature>
<dbReference type="GO" id="GO:0006508">
    <property type="term" value="P:proteolysis"/>
    <property type="evidence" value="ECO:0007669"/>
    <property type="project" value="UniProtKB-KW"/>
</dbReference>
<dbReference type="InterPro" id="IPR050185">
    <property type="entry name" value="Ub_carboxyl-term_hydrolase"/>
</dbReference>
<dbReference type="PROSITE" id="PS00972">
    <property type="entry name" value="USP_1"/>
    <property type="match status" value="1"/>
</dbReference>
<evidence type="ECO:0000256" key="3">
    <source>
        <dbReference type="ARBA" id="ARBA00022670"/>
    </source>
</evidence>
<dbReference type="GO" id="GO:0005634">
    <property type="term" value="C:nucleus"/>
    <property type="evidence" value="ECO:0007669"/>
    <property type="project" value="UniProtKB-SubCell"/>
</dbReference>
<reference evidence="13" key="1">
    <citation type="submission" date="2019-03" db="EMBL/GenBank/DDBJ databases">
        <title>Long read genome sequence of the mycoparasitic Pythium oligandrum ATCC 38472 isolated from sugarbeet rhizosphere.</title>
        <authorList>
            <person name="Gaulin E."/>
        </authorList>
    </citation>
    <scope>NUCLEOTIDE SEQUENCE</scope>
    <source>
        <strain evidence="13">ATCC 38472_TT</strain>
    </source>
</reference>
<dbReference type="EMBL" id="SPLM01000007">
    <property type="protein sequence ID" value="TMW66781.1"/>
    <property type="molecule type" value="Genomic_DNA"/>
</dbReference>
<evidence type="ECO:0000256" key="6">
    <source>
        <dbReference type="ARBA" id="ARBA00022807"/>
    </source>
</evidence>
<dbReference type="Gene3D" id="3.90.70.10">
    <property type="entry name" value="Cysteine proteinases"/>
    <property type="match status" value="1"/>
</dbReference>
<proteinExistence type="inferred from homology"/>
<keyword evidence="3 10" id="KW-0645">Protease</keyword>
<dbReference type="PANTHER" id="PTHR21646">
    <property type="entry name" value="UBIQUITIN CARBOXYL-TERMINAL HYDROLASE"/>
    <property type="match status" value="1"/>
</dbReference>
<dbReference type="InterPro" id="IPR001394">
    <property type="entry name" value="Peptidase_C19_UCH"/>
</dbReference>
<dbReference type="InterPro" id="IPR028889">
    <property type="entry name" value="USP"/>
</dbReference>
<keyword evidence="8" id="KW-0804">Transcription</keyword>
<dbReference type="PANTHER" id="PTHR21646:SF33">
    <property type="entry name" value="UBIQUITIN CARBOXYL-TERMINAL HYDROLASE 22"/>
    <property type="match status" value="1"/>
</dbReference>
<dbReference type="InterPro" id="IPR018200">
    <property type="entry name" value="USP_CS"/>
</dbReference>
<dbReference type="GO" id="GO:0016579">
    <property type="term" value="P:protein deubiquitination"/>
    <property type="evidence" value="ECO:0007669"/>
    <property type="project" value="InterPro"/>
</dbReference>
<dbReference type="PROSITE" id="PS50235">
    <property type="entry name" value="USP_3"/>
    <property type="match status" value="1"/>
</dbReference>
<evidence type="ECO:0000256" key="4">
    <source>
        <dbReference type="ARBA" id="ARBA00022786"/>
    </source>
</evidence>
<dbReference type="PROSITE" id="PS00973">
    <property type="entry name" value="USP_2"/>
    <property type="match status" value="1"/>
</dbReference>
<dbReference type="Proteomes" id="UP000794436">
    <property type="component" value="Unassembled WGS sequence"/>
</dbReference>
<dbReference type="Pfam" id="PF00443">
    <property type="entry name" value="UCH"/>
    <property type="match status" value="1"/>
</dbReference>
<evidence type="ECO:0000313" key="13">
    <source>
        <dbReference type="EMBL" id="TMW66781.1"/>
    </source>
</evidence>
<keyword evidence="14" id="KW-1185">Reference proteome</keyword>
<dbReference type="InterPro" id="IPR038765">
    <property type="entry name" value="Papain-like_cys_pep_sf"/>
</dbReference>
<evidence type="ECO:0000259" key="12">
    <source>
        <dbReference type="PROSITE" id="PS50235"/>
    </source>
</evidence>
<dbReference type="Gene3D" id="3.30.40.10">
    <property type="entry name" value="Zinc/RING finger domain, C3HC4 (zinc finger)"/>
    <property type="match status" value="1"/>
</dbReference>
<evidence type="ECO:0000256" key="9">
    <source>
        <dbReference type="ARBA" id="ARBA00023242"/>
    </source>
</evidence>
<sequence>MMTAPIMVLVPTESASMAINGRNESNGHGLKRKEIEETHACVHLPRDSDVWLRRQLHEKLHGIRSEHDHAKRLTTYLDACGDGSNAPLLGLGSETCVCLTCEFSGPRDPSEADGTTSFMMHSILTNHPFALLPRHRQLFCAPCSDVVYPPAILSILQPPTTPSLASSSSSSSSTHWLTRKRRQPTLQRRLLRSSARRGLVNMGSTCFMNAVVQALAHNPLLQHEYFVLRSHNTAICEQRRQQARLSNGDADDEMAVCLGCELSSLLQTMFPAPRASLTRHHLASPVVPQTLLEALWAYDKSFVGAQQQDAHEFLVTLLNGVHQHTYSRAGMPPPLDKKALAAEPSPSQVASPRFTADGISLCDCVVHQTFAGVLQSRVICPFCKTVSGKCDPVLDLSLSLDGVASEGSNEAEGNTTHQVTLQALFDHFTAEERLKGREQVYCPPCGRYVEASKRLVLHKLPNLLVVHIKRLDFHKQRKIQEFVAFPTRGFDLREWCGDVHPAEGESTKTTTPLRDAVYDLAAVVNHHGDRVDGGHFTAYVQTPADEEEDEATETSERTQWRLFDDCEVESVSEDQVKQSQAYLLFYVRRRLFS</sequence>
<comment type="catalytic activity">
    <reaction evidence="1 10">
        <text>Thiol-dependent hydrolysis of ester, thioester, amide, peptide and isopeptide bonds formed by the C-terminal Gly of ubiquitin (a 76-residue protein attached to proteins as an intracellular targeting signal).</text>
        <dbReference type="EC" id="3.4.19.12"/>
    </reaction>
</comment>
<name>A0A8K1FL54_PYTOL</name>
<feature type="domain" description="USP" evidence="12">
    <location>
        <begin position="197"/>
        <end position="589"/>
    </location>
</feature>
<organism evidence="13 14">
    <name type="scientific">Pythium oligandrum</name>
    <name type="common">Mycoparasitic fungus</name>
    <dbReference type="NCBI Taxonomy" id="41045"/>
    <lineage>
        <taxon>Eukaryota</taxon>
        <taxon>Sar</taxon>
        <taxon>Stramenopiles</taxon>
        <taxon>Oomycota</taxon>
        <taxon>Peronosporomycetes</taxon>
        <taxon>Pythiales</taxon>
        <taxon>Pythiaceae</taxon>
        <taxon>Pythium</taxon>
    </lineage>
</organism>
<keyword evidence="4 10" id="KW-0833">Ubl conjugation pathway</keyword>
<evidence type="ECO:0000256" key="1">
    <source>
        <dbReference type="ARBA" id="ARBA00000707"/>
    </source>
</evidence>
<comment type="similarity">
    <text evidence="10">Belongs to the peptidase C19 family.</text>
</comment>
<protein>
    <recommendedName>
        <fullName evidence="10">Ubiquitin carboxyl-terminal hydrolase</fullName>
        <ecNumber evidence="10">3.4.19.12</ecNumber>
    </recommendedName>
</protein>
<comment type="caution">
    <text evidence="13">The sequence shown here is derived from an EMBL/GenBank/DDBJ whole genome shotgun (WGS) entry which is preliminary data.</text>
</comment>
<evidence type="ECO:0000256" key="7">
    <source>
        <dbReference type="ARBA" id="ARBA00023015"/>
    </source>
</evidence>
<comment type="subcellular location">
    <subcellularLocation>
        <location evidence="2">Nucleus</location>
    </subcellularLocation>
</comment>
<keyword evidence="7" id="KW-0805">Transcription regulation</keyword>
<evidence type="ECO:0000256" key="8">
    <source>
        <dbReference type="ARBA" id="ARBA00023163"/>
    </source>
</evidence>
<accession>A0A8K1FL54</accession>
<keyword evidence="6 10" id="KW-0788">Thiol protease</keyword>